<proteinExistence type="predicted"/>
<evidence type="ECO:0000313" key="2">
    <source>
        <dbReference type="Proteomes" id="UP000507470"/>
    </source>
</evidence>
<organism evidence="1 2">
    <name type="scientific">Mytilus coruscus</name>
    <name type="common">Sea mussel</name>
    <dbReference type="NCBI Taxonomy" id="42192"/>
    <lineage>
        <taxon>Eukaryota</taxon>
        <taxon>Metazoa</taxon>
        <taxon>Spiralia</taxon>
        <taxon>Lophotrochozoa</taxon>
        <taxon>Mollusca</taxon>
        <taxon>Bivalvia</taxon>
        <taxon>Autobranchia</taxon>
        <taxon>Pteriomorphia</taxon>
        <taxon>Mytilida</taxon>
        <taxon>Mytiloidea</taxon>
        <taxon>Mytilidae</taxon>
        <taxon>Mytilinae</taxon>
        <taxon>Mytilus</taxon>
    </lineage>
</organism>
<evidence type="ECO:0000313" key="1">
    <source>
        <dbReference type="EMBL" id="CAC5362723.1"/>
    </source>
</evidence>
<dbReference type="OrthoDB" id="10014409at2759"/>
<reference evidence="1 2" key="1">
    <citation type="submission" date="2020-06" db="EMBL/GenBank/DDBJ databases">
        <authorList>
            <person name="Li R."/>
            <person name="Bekaert M."/>
        </authorList>
    </citation>
    <scope>NUCLEOTIDE SEQUENCE [LARGE SCALE GENOMIC DNA]</scope>
    <source>
        <strain evidence="2">wild</strain>
    </source>
</reference>
<protein>
    <recommendedName>
        <fullName evidence="3">Reverse transcriptase domain-containing protein</fullName>
    </recommendedName>
</protein>
<evidence type="ECO:0008006" key="3">
    <source>
        <dbReference type="Google" id="ProtNLM"/>
    </source>
</evidence>
<keyword evidence="2" id="KW-1185">Reference proteome</keyword>
<dbReference type="Proteomes" id="UP000507470">
    <property type="component" value="Unassembled WGS sequence"/>
</dbReference>
<gene>
    <name evidence="1" type="ORF">MCOR_4397</name>
</gene>
<dbReference type="AlphaFoldDB" id="A0A6J8A6I9"/>
<dbReference type="EMBL" id="CACVKT020000754">
    <property type="protein sequence ID" value="CAC5362723.1"/>
    <property type="molecule type" value="Genomic_DNA"/>
</dbReference>
<name>A0A6J8A6I9_MYTCO</name>
<dbReference type="PANTHER" id="PTHR19446">
    <property type="entry name" value="REVERSE TRANSCRIPTASES"/>
    <property type="match status" value="1"/>
</dbReference>
<accession>A0A6J8A6I9</accession>
<sequence>MIVTAKSIDDENPELSMIARRGYGGVAILWKKKWMTKYQEEEIHDAVKRLKNGKSSDIDGISAEHYKNAETELLPLILHILNTVTEQLDIPQMLKGGIMTPSVLKSRIDIKIHQIQNQLQRGFTEAIPMIFAPFLASEAIIQSSEDDQEVLLLTLDAEKAFDKLEHEILFNKVYHYGIAGEWIPLHSVTESGLGCHMGTIGIATPTCADDILVLANSECELQGIMDIVFLCKIGNEELEHPGLILSIGNFEFETIW</sequence>